<organism evidence="2 3">
    <name type="scientific">Flexivirga aerilata</name>
    <dbReference type="NCBI Taxonomy" id="1656889"/>
    <lineage>
        <taxon>Bacteria</taxon>
        <taxon>Bacillati</taxon>
        <taxon>Actinomycetota</taxon>
        <taxon>Actinomycetes</taxon>
        <taxon>Micrococcales</taxon>
        <taxon>Dermacoccaceae</taxon>
        <taxon>Flexivirga</taxon>
    </lineage>
</organism>
<protein>
    <recommendedName>
        <fullName evidence="4">Nucleotidyltransferase domain-containing protein</fullName>
    </recommendedName>
</protein>
<evidence type="ECO:0000313" key="2">
    <source>
        <dbReference type="EMBL" id="NNG38905.1"/>
    </source>
</evidence>
<feature type="region of interest" description="Disordered" evidence="1">
    <location>
        <begin position="44"/>
        <end position="86"/>
    </location>
</feature>
<sequence length="233" mass="25018">MTDFVLRARAFLAAHHPDADIAFLGGSAATGHATATSDLTSWSCSATAGRTRPTSRRARMTDNSSRRSSTARPRSAPGPPAAAPNAAPCWIALRPRAFRSPKAPRPRTGRPRRARSWQPAPPRSPAAETDARRYALTSLLDDLAEPRDDVEAAVVAAATWREAAELALGLDRHWLGTGKWLLRALRESDETDRFGLIAAARLTDRAQVAAAGHAVLDAAGGRLQEGHLRCEKP</sequence>
<dbReference type="RefSeq" id="WP_171153172.1">
    <property type="nucleotide sequence ID" value="NZ_JABENB010000001.1"/>
</dbReference>
<feature type="region of interest" description="Disordered" evidence="1">
    <location>
        <begin position="98"/>
        <end position="131"/>
    </location>
</feature>
<evidence type="ECO:0000313" key="3">
    <source>
        <dbReference type="Proteomes" id="UP000557772"/>
    </source>
</evidence>
<comment type="caution">
    <text evidence="2">The sequence shown here is derived from an EMBL/GenBank/DDBJ whole genome shotgun (WGS) entry which is preliminary data.</text>
</comment>
<accession>A0A849AEI5</accession>
<dbReference type="Proteomes" id="UP000557772">
    <property type="component" value="Unassembled WGS sequence"/>
</dbReference>
<evidence type="ECO:0000256" key="1">
    <source>
        <dbReference type="SAM" id="MobiDB-lite"/>
    </source>
</evidence>
<feature type="compositionally biased region" description="Low complexity" evidence="1">
    <location>
        <begin position="66"/>
        <end position="75"/>
    </location>
</feature>
<dbReference type="EMBL" id="JABENB010000001">
    <property type="protein sequence ID" value="NNG38905.1"/>
    <property type="molecule type" value="Genomic_DNA"/>
</dbReference>
<gene>
    <name evidence="2" type="ORF">HJ588_06405</name>
</gene>
<feature type="compositionally biased region" description="Basic residues" evidence="1">
    <location>
        <begin position="98"/>
        <end position="115"/>
    </location>
</feature>
<reference evidence="2 3" key="1">
    <citation type="submission" date="2020-05" db="EMBL/GenBank/DDBJ databases">
        <title>Flexivirga sp. ID2601S isolated from air conditioner.</title>
        <authorList>
            <person name="Kim D.H."/>
        </authorList>
    </citation>
    <scope>NUCLEOTIDE SEQUENCE [LARGE SCALE GENOMIC DNA]</scope>
    <source>
        <strain evidence="2 3">ID2601S</strain>
    </source>
</reference>
<proteinExistence type="predicted"/>
<keyword evidence="3" id="KW-1185">Reference proteome</keyword>
<evidence type="ECO:0008006" key="4">
    <source>
        <dbReference type="Google" id="ProtNLM"/>
    </source>
</evidence>
<name>A0A849AEI5_9MICO</name>
<dbReference type="AlphaFoldDB" id="A0A849AEI5"/>